<accession>A0A6N7ZAZ1</accession>
<keyword evidence="3" id="KW-1185">Reference proteome</keyword>
<dbReference type="Pfam" id="PF11716">
    <property type="entry name" value="MDMPI_N"/>
    <property type="match status" value="1"/>
</dbReference>
<dbReference type="GO" id="GO:0046872">
    <property type="term" value="F:metal ion binding"/>
    <property type="evidence" value="ECO:0007669"/>
    <property type="project" value="InterPro"/>
</dbReference>
<dbReference type="Proteomes" id="UP000440096">
    <property type="component" value="Unassembled WGS sequence"/>
</dbReference>
<dbReference type="OrthoDB" id="5185819at2"/>
<gene>
    <name evidence="2" type="ORF">GKO32_33420</name>
</gene>
<dbReference type="EMBL" id="WMBA01000079">
    <property type="protein sequence ID" value="MTD58845.1"/>
    <property type="molecule type" value="Genomic_DNA"/>
</dbReference>
<dbReference type="NCBIfam" id="TIGR03083">
    <property type="entry name" value="maleylpyruvate isomerase family mycothiol-dependent enzyme"/>
    <property type="match status" value="1"/>
</dbReference>
<dbReference type="NCBIfam" id="TIGR03086">
    <property type="entry name" value="TIGR03086 family metal-binding protein"/>
    <property type="match status" value="1"/>
</dbReference>
<evidence type="ECO:0000313" key="3">
    <source>
        <dbReference type="Proteomes" id="UP000440096"/>
    </source>
</evidence>
<feature type="domain" description="Mycothiol-dependent maleylpyruvate isomerase metal-binding" evidence="1">
    <location>
        <begin position="8"/>
        <end position="130"/>
    </location>
</feature>
<reference evidence="2 3" key="1">
    <citation type="submission" date="2019-11" db="EMBL/GenBank/DDBJ databases">
        <title>Draft genome of Amycolatopsis RM579.</title>
        <authorList>
            <person name="Duangmal K."/>
            <person name="Mingma R."/>
        </authorList>
    </citation>
    <scope>NUCLEOTIDE SEQUENCE [LARGE SCALE GENOMIC DNA]</scope>
    <source>
        <strain evidence="2 3">RM579</strain>
    </source>
</reference>
<protein>
    <submittedName>
        <fullName evidence="2">TIGR03086 family protein</fullName>
    </submittedName>
</protein>
<dbReference type="Gene3D" id="1.20.120.450">
    <property type="entry name" value="dinb family like domain"/>
    <property type="match status" value="1"/>
</dbReference>
<dbReference type="InterPro" id="IPR017520">
    <property type="entry name" value="CHP03086"/>
</dbReference>
<dbReference type="InterPro" id="IPR017517">
    <property type="entry name" value="Maleyloyr_isom"/>
</dbReference>
<dbReference type="SUPFAM" id="SSF109854">
    <property type="entry name" value="DinB/YfiT-like putative metalloenzymes"/>
    <property type="match status" value="1"/>
</dbReference>
<comment type="caution">
    <text evidence="2">The sequence shown here is derived from an EMBL/GenBank/DDBJ whole genome shotgun (WGS) entry which is preliminary data.</text>
</comment>
<dbReference type="AlphaFoldDB" id="A0A6N7ZAZ1"/>
<name>A0A6N7ZAZ1_9PSEU</name>
<dbReference type="InterPro" id="IPR034660">
    <property type="entry name" value="DinB/YfiT-like"/>
</dbReference>
<organism evidence="2 3">
    <name type="scientific">Amycolatopsis pithecellobii</name>
    <dbReference type="NCBI Taxonomy" id="664692"/>
    <lineage>
        <taxon>Bacteria</taxon>
        <taxon>Bacillati</taxon>
        <taxon>Actinomycetota</taxon>
        <taxon>Actinomycetes</taxon>
        <taxon>Pseudonocardiales</taxon>
        <taxon>Pseudonocardiaceae</taxon>
        <taxon>Amycolatopsis</taxon>
    </lineage>
</organism>
<dbReference type="RefSeq" id="WP_154760916.1">
    <property type="nucleotide sequence ID" value="NZ_WMBA01000079.1"/>
</dbReference>
<dbReference type="InterPro" id="IPR024344">
    <property type="entry name" value="MDMPI_metal-binding"/>
</dbReference>
<evidence type="ECO:0000313" key="2">
    <source>
        <dbReference type="EMBL" id="MTD58845.1"/>
    </source>
</evidence>
<proteinExistence type="predicted"/>
<sequence length="197" mass="21297">MELSEALTDAAARIATVVRGVSPRRLDAATPCPEYSVRRLINHLLYWSPIIEEVGLRKTSSPDRRDDGTPDRTVGDWQGEYLGWLDRIVEAWAPAAAWAGTATVSGRQVPAATIGEKSLVELVVHGWDLARGTGQEYRCPDALAHVVKRVISDTAEETRALGMFGPAVRVEGTAAALDQALAFSGRDPGWRAEPAPV</sequence>
<evidence type="ECO:0000259" key="1">
    <source>
        <dbReference type="Pfam" id="PF11716"/>
    </source>
</evidence>